<evidence type="ECO:0000313" key="4">
    <source>
        <dbReference type="EMBL" id="KAL2784871.1"/>
    </source>
</evidence>
<dbReference type="Gene3D" id="3.40.50.720">
    <property type="entry name" value="NAD(P)-binding Rossmann-like Domain"/>
    <property type="match status" value="1"/>
</dbReference>
<reference evidence="4 5" key="1">
    <citation type="submission" date="2024-07" db="EMBL/GenBank/DDBJ databases">
        <title>Section-level genome sequencing and comparative genomics of Aspergillus sections Usti and Cavernicolus.</title>
        <authorList>
            <consortium name="Lawrence Berkeley National Laboratory"/>
            <person name="Nybo J.L."/>
            <person name="Vesth T.C."/>
            <person name="Theobald S."/>
            <person name="Frisvad J.C."/>
            <person name="Larsen T.O."/>
            <person name="Kjaerboelling I."/>
            <person name="Rothschild-Mancinelli K."/>
            <person name="Lyhne E.K."/>
            <person name="Kogle M.E."/>
            <person name="Barry K."/>
            <person name="Clum A."/>
            <person name="Na H."/>
            <person name="Ledsgaard L."/>
            <person name="Lin J."/>
            <person name="Lipzen A."/>
            <person name="Kuo A."/>
            <person name="Riley R."/>
            <person name="Mondo S."/>
            <person name="Labutti K."/>
            <person name="Haridas S."/>
            <person name="Pangalinan J."/>
            <person name="Salamov A.A."/>
            <person name="Simmons B.A."/>
            <person name="Magnuson J.K."/>
            <person name="Chen J."/>
            <person name="Drula E."/>
            <person name="Henrissat B."/>
            <person name="Wiebenga A."/>
            <person name="Lubbers R.J."/>
            <person name="Gomes A.C."/>
            <person name="Makela M.R."/>
            <person name="Stajich J."/>
            <person name="Grigoriev I.V."/>
            <person name="Mortensen U.H."/>
            <person name="De Vries R.P."/>
            <person name="Baker S.E."/>
            <person name="Andersen M.R."/>
        </authorList>
    </citation>
    <scope>NUCLEOTIDE SEQUENCE [LARGE SCALE GENOMIC DNA]</scope>
    <source>
        <strain evidence="4 5">CBS 209.92</strain>
    </source>
</reference>
<dbReference type="PRINTS" id="PR00081">
    <property type="entry name" value="GDHRDH"/>
</dbReference>
<dbReference type="InterPro" id="IPR020904">
    <property type="entry name" value="Sc_DH/Rdtase_CS"/>
</dbReference>
<sequence length="255" mass="27301">MCAQGSRLHGKVAIVTGGGSGFGAAIVQRFSKEGAKVILGDVNAENGQSVASQDPENIFFLQMDVTKADHWNAAIELAFDKFGRFDILVNNAGTSHRNKPTLEVTEAEWERVFDINVRGVFHSVQAAIPKWIEQGQGGSMINISSVGAARPRPGLVWYNASKGAVSNVTKGLAAEFGQYNIRVNNVCPLLSGTGLFSMFTGMEDTPENRQKFIGNVPLGRLTDPDDIANMCLYLASDEGSFVTGADMIVDGGKSI</sequence>
<keyword evidence="3" id="KW-0560">Oxidoreductase</keyword>
<dbReference type="PRINTS" id="PR00080">
    <property type="entry name" value="SDRFAMILY"/>
</dbReference>
<dbReference type="Pfam" id="PF13561">
    <property type="entry name" value="adh_short_C2"/>
    <property type="match status" value="1"/>
</dbReference>
<dbReference type="PANTHER" id="PTHR43639">
    <property type="entry name" value="OXIDOREDUCTASE, SHORT-CHAIN DEHYDROGENASE/REDUCTASE FAMILY (AFU_ORTHOLOGUE AFUA_5G02870)"/>
    <property type="match status" value="1"/>
</dbReference>
<evidence type="ECO:0000313" key="5">
    <source>
        <dbReference type="Proteomes" id="UP001610563"/>
    </source>
</evidence>
<dbReference type="NCBIfam" id="NF005559">
    <property type="entry name" value="PRK07231.1"/>
    <property type="match status" value="1"/>
</dbReference>
<protein>
    <recommendedName>
        <fullName evidence="6">Oxidoreductase, short-chain dehydrogenase/reductase family</fullName>
    </recommendedName>
</protein>
<dbReference type="EMBL" id="JBFTWV010000163">
    <property type="protein sequence ID" value="KAL2784871.1"/>
    <property type="molecule type" value="Genomic_DNA"/>
</dbReference>
<dbReference type="InterPro" id="IPR036291">
    <property type="entry name" value="NAD(P)-bd_dom_sf"/>
</dbReference>
<evidence type="ECO:0000256" key="1">
    <source>
        <dbReference type="ARBA" id="ARBA00006484"/>
    </source>
</evidence>
<comment type="caution">
    <text evidence="4">The sequence shown here is derived from an EMBL/GenBank/DDBJ whole genome shotgun (WGS) entry which is preliminary data.</text>
</comment>
<gene>
    <name evidence="4" type="ORF">BJX66DRAFT_329664</name>
</gene>
<keyword evidence="5" id="KW-1185">Reference proteome</keyword>
<organism evidence="4 5">
    <name type="scientific">Aspergillus keveii</name>
    <dbReference type="NCBI Taxonomy" id="714993"/>
    <lineage>
        <taxon>Eukaryota</taxon>
        <taxon>Fungi</taxon>
        <taxon>Dikarya</taxon>
        <taxon>Ascomycota</taxon>
        <taxon>Pezizomycotina</taxon>
        <taxon>Eurotiomycetes</taxon>
        <taxon>Eurotiomycetidae</taxon>
        <taxon>Eurotiales</taxon>
        <taxon>Aspergillaceae</taxon>
        <taxon>Aspergillus</taxon>
        <taxon>Aspergillus subgen. Nidulantes</taxon>
    </lineage>
</organism>
<accession>A0ABR4FNN9</accession>
<name>A0ABR4FNN9_9EURO</name>
<evidence type="ECO:0000256" key="2">
    <source>
        <dbReference type="ARBA" id="ARBA00022857"/>
    </source>
</evidence>
<dbReference type="InterPro" id="IPR002347">
    <property type="entry name" value="SDR_fam"/>
</dbReference>
<comment type="similarity">
    <text evidence="1">Belongs to the short-chain dehydrogenases/reductases (SDR) family.</text>
</comment>
<dbReference type="PANTHER" id="PTHR43639:SF1">
    <property type="entry name" value="SHORT-CHAIN DEHYDROGENASE_REDUCTASE FAMILY PROTEIN"/>
    <property type="match status" value="1"/>
</dbReference>
<dbReference type="PROSITE" id="PS00061">
    <property type="entry name" value="ADH_SHORT"/>
    <property type="match status" value="1"/>
</dbReference>
<dbReference type="Proteomes" id="UP001610563">
    <property type="component" value="Unassembled WGS sequence"/>
</dbReference>
<evidence type="ECO:0008006" key="6">
    <source>
        <dbReference type="Google" id="ProtNLM"/>
    </source>
</evidence>
<proteinExistence type="inferred from homology"/>
<keyword evidence="2" id="KW-0521">NADP</keyword>
<dbReference type="SUPFAM" id="SSF51735">
    <property type="entry name" value="NAD(P)-binding Rossmann-fold domains"/>
    <property type="match status" value="1"/>
</dbReference>
<evidence type="ECO:0000256" key="3">
    <source>
        <dbReference type="ARBA" id="ARBA00023002"/>
    </source>
</evidence>